<keyword evidence="20" id="KW-1185">Reference proteome</keyword>
<dbReference type="InterPro" id="IPR036250">
    <property type="entry name" value="AcylCo_DH-like_C"/>
</dbReference>
<dbReference type="InterPro" id="IPR046373">
    <property type="entry name" value="Acyl-CoA_Oxase/DH_mid-dom_sf"/>
</dbReference>
<dbReference type="InterPro" id="IPR006091">
    <property type="entry name" value="Acyl-CoA_Oxase/DH_mid-dom"/>
</dbReference>
<sequence length="324" mass="35720">MGLDFSYSIAIAEELGNINCGGIPMAIGVQSDMATPALARFGSDELKRQFLAPTIAGDVVACLGVSEAGAGSDVASIKTMAVRKGDDYIINGSKMWITNGCQADWMCLLTNTSTGPSHKNKSLICLPMKTPGVHITKKIDKMGMKSSDTAQIFFEDVRVPCKNLIGEEGMGFIYQMLQFQEERMWGTASVLARMESMIQETIDYTQQRKIFNQPLLNNQVVHYRLAELSTEVELLRSLLHRTVALYIDGNDVTKFASMAKLKAGRLGRELSDSCLQFWGGMGFTNEVLVSRFYRDFRLLSIGAGADEVMLSIICKYMGTLPSKK</sequence>
<keyword evidence="6" id="KW-0443">Lipid metabolism</keyword>
<comment type="cofactor">
    <cofactor evidence="1 15">
        <name>FAD</name>
        <dbReference type="ChEBI" id="CHEBI:57692"/>
    </cofactor>
</comment>
<comment type="catalytic activity">
    <reaction evidence="12">
        <text>octanoyl-CoA + oxidized [electron-transfer flavoprotein] + H(+) = (2E)-octenoyl-CoA + reduced [electron-transfer flavoprotein]</text>
        <dbReference type="Rhea" id="RHEA:48180"/>
        <dbReference type="Rhea" id="RHEA-COMP:10685"/>
        <dbReference type="Rhea" id="RHEA-COMP:10686"/>
        <dbReference type="ChEBI" id="CHEBI:15378"/>
        <dbReference type="ChEBI" id="CHEBI:57386"/>
        <dbReference type="ChEBI" id="CHEBI:57692"/>
        <dbReference type="ChEBI" id="CHEBI:58307"/>
        <dbReference type="ChEBI" id="CHEBI:62242"/>
    </reaction>
    <physiologicalReaction direction="left-to-right" evidence="12">
        <dbReference type="Rhea" id="RHEA:48181"/>
    </physiologicalReaction>
</comment>
<comment type="catalytic activity">
    <reaction evidence="13">
        <text>tetradecanoyl-CoA + oxidized [electron-transfer flavoprotein] + H(+) = (2E)-tetradecenoyl-CoA + reduced [electron-transfer flavoprotein]</text>
        <dbReference type="Rhea" id="RHEA:47316"/>
        <dbReference type="Rhea" id="RHEA-COMP:10685"/>
        <dbReference type="Rhea" id="RHEA-COMP:10686"/>
        <dbReference type="ChEBI" id="CHEBI:15378"/>
        <dbReference type="ChEBI" id="CHEBI:57385"/>
        <dbReference type="ChEBI" id="CHEBI:57692"/>
        <dbReference type="ChEBI" id="CHEBI:58307"/>
        <dbReference type="ChEBI" id="CHEBI:61405"/>
    </reaction>
    <physiologicalReaction direction="left-to-right" evidence="13">
        <dbReference type="Rhea" id="RHEA:47317"/>
    </physiologicalReaction>
</comment>
<evidence type="ECO:0000256" key="3">
    <source>
        <dbReference type="ARBA" id="ARBA00009347"/>
    </source>
</evidence>
<keyword evidence="6" id="KW-0276">Fatty acid metabolism</keyword>
<dbReference type="Pfam" id="PF00441">
    <property type="entry name" value="Acyl-CoA_dh_1"/>
    <property type="match status" value="1"/>
</dbReference>
<feature type="domain" description="Acyl-CoA dehydrogenase/oxidase N-terminal" evidence="18">
    <location>
        <begin position="1"/>
        <end position="58"/>
    </location>
</feature>
<evidence type="ECO:0000259" key="18">
    <source>
        <dbReference type="Pfam" id="PF02771"/>
    </source>
</evidence>
<dbReference type="Pfam" id="PF02771">
    <property type="entry name" value="Acyl-CoA_dh_N"/>
    <property type="match status" value="1"/>
</dbReference>
<evidence type="ECO:0000256" key="4">
    <source>
        <dbReference type="ARBA" id="ARBA00022630"/>
    </source>
</evidence>
<comment type="pathway">
    <text evidence="2">Lipid metabolism; mitochondrial fatty acid beta-oxidation.</text>
</comment>
<evidence type="ECO:0000313" key="19">
    <source>
        <dbReference type="EMBL" id="DBA25246.1"/>
    </source>
</evidence>
<evidence type="ECO:0000256" key="10">
    <source>
        <dbReference type="ARBA" id="ARBA00047893"/>
    </source>
</evidence>
<dbReference type="CDD" id="cd00567">
    <property type="entry name" value="ACAD"/>
    <property type="match status" value="1"/>
</dbReference>
<evidence type="ECO:0000256" key="5">
    <source>
        <dbReference type="ARBA" id="ARBA00022827"/>
    </source>
</evidence>
<evidence type="ECO:0000256" key="15">
    <source>
        <dbReference type="RuleBase" id="RU362125"/>
    </source>
</evidence>
<comment type="similarity">
    <text evidence="3 15">Belongs to the acyl-CoA dehydrogenase family.</text>
</comment>
<dbReference type="Gene3D" id="2.40.110.10">
    <property type="entry name" value="Butyryl-CoA Dehydrogenase, subunit A, domain 2"/>
    <property type="match status" value="1"/>
</dbReference>
<evidence type="ECO:0000256" key="11">
    <source>
        <dbReference type="ARBA" id="ARBA00047916"/>
    </source>
</evidence>
<comment type="catalytic activity">
    <reaction evidence="10">
        <text>dodecanoyl-CoA + oxidized [electron-transfer flavoprotein] + H(+) = (2E)-dodecenoyl-CoA + reduced [electron-transfer flavoprotein]</text>
        <dbReference type="Rhea" id="RHEA:47296"/>
        <dbReference type="Rhea" id="RHEA-COMP:10685"/>
        <dbReference type="Rhea" id="RHEA-COMP:10686"/>
        <dbReference type="ChEBI" id="CHEBI:15378"/>
        <dbReference type="ChEBI" id="CHEBI:57330"/>
        <dbReference type="ChEBI" id="CHEBI:57375"/>
        <dbReference type="ChEBI" id="CHEBI:57692"/>
        <dbReference type="ChEBI" id="CHEBI:58307"/>
    </reaction>
    <physiologicalReaction direction="left-to-right" evidence="10">
        <dbReference type="Rhea" id="RHEA:47297"/>
    </physiologicalReaction>
</comment>
<dbReference type="GO" id="GO:0005737">
    <property type="term" value="C:cytoplasm"/>
    <property type="evidence" value="ECO:0007669"/>
    <property type="project" value="TreeGrafter"/>
</dbReference>
<dbReference type="SUPFAM" id="SSF47203">
    <property type="entry name" value="Acyl-CoA dehydrogenase C-terminal domain-like"/>
    <property type="match status" value="1"/>
</dbReference>
<dbReference type="Proteomes" id="UP001181693">
    <property type="component" value="Unassembled WGS sequence"/>
</dbReference>
<dbReference type="GO" id="GO:0033539">
    <property type="term" value="P:fatty acid beta-oxidation using acyl-CoA dehydrogenase"/>
    <property type="evidence" value="ECO:0007669"/>
    <property type="project" value="TreeGrafter"/>
</dbReference>
<reference evidence="19" key="1">
    <citation type="thesis" date="2020" institute="ProQuest LLC" country="789 East Eisenhower Parkway, Ann Arbor, MI, USA">
        <title>Comparative Genomics and Chromosome Evolution.</title>
        <authorList>
            <person name="Mudd A.B."/>
        </authorList>
    </citation>
    <scope>NUCLEOTIDE SEQUENCE</scope>
    <source>
        <strain evidence="19">1538</strain>
        <tissue evidence="19">Blood</tissue>
    </source>
</reference>
<evidence type="ECO:0000259" key="16">
    <source>
        <dbReference type="Pfam" id="PF00441"/>
    </source>
</evidence>
<evidence type="ECO:0000259" key="17">
    <source>
        <dbReference type="Pfam" id="PF02770"/>
    </source>
</evidence>
<keyword evidence="7" id="KW-0809">Transit peptide</keyword>
<keyword evidence="5 15" id="KW-0274">FAD</keyword>
<dbReference type="InterPro" id="IPR050741">
    <property type="entry name" value="Acyl-CoA_dehydrogenase"/>
</dbReference>
<dbReference type="InterPro" id="IPR037069">
    <property type="entry name" value="AcylCoA_DH/ox_N_sf"/>
</dbReference>
<protein>
    <recommendedName>
        <fullName evidence="21">Acyl-CoA dehydrogenase 6</fullName>
    </recommendedName>
</protein>
<comment type="catalytic activity">
    <reaction evidence="9">
        <text>decanoyl-CoA + oxidized [electron-transfer flavoprotein] + H(+) = (2E)-decenoyl-CoA + reduced [electron-transfer flavoprotein]</text>
        <dbReference type="Rhea" id="RHEA:48176"/>
        <dbReference type="Rhea" id="RHEA-COMP:10685"/>
        <dbReference type="Rhea" id="RHEA-COMP:10686"/>
        <dbReference type="ChEBI" id="CHEBI:15378"/>
        <dbReference type="ChEBI" id="CHEBI:57692"/>
        <dbReference type="ChEBI" id="CHEBI:58307"/>
        <dbReference type="ChEBI" id="CHEBI:61406"/>
        <dbReference type="ChEBI" id="CHEBI:61430"/>
    </reaction>
    <physiologicalReaction direction="left-to-right" evidence="9">
        <dbReference type="Rhea" id="RHEA:48177"/>
    </physiologicalReaction>
</comment>
<evidence type="ECO:0000256" key="12">
    <source>
        <dbReference type="ARBA" id="ARBA00048877"/>
    </source>
</evidence>
<comment type="catalytic activity">
    <reaction evidence="11">
        <text>oxidized [electron-transfer flavoprotein] + hexadecanoyl-CoA + H(+) = (2E)-hexadecenoyl-CoA + reduced [electron-transfer flavoprotein]</text>
        <dbReference type="Rhea" id="RHEA:43448"/>
        <dbReference type="Rhea" id="RHEA-COMP:10685"/>
        <dbReference type="Rhea" id="RHEA-COMP:10686"/>
        <dbReference type="ChEBI" id="CHEBI:15378"/>
        <dbReference type="ChEBI" id="CHEBI:57379"/>
        <dbReference type="ChEBI" id="CHEBI:57692"/>
        <dbReference type="ChEBI" id="CHEBI:58307"/>
        <dbReference type="ChEBI" id="CHEBI:61526"/>
    </reaction>
    <physiologicalReaction direction="left-to-right" evidence="11">
        <dbReference type="Rhea" id="RHEA:43449"/>
    </physiologicalReaction>
</comment>
<dbReference type="InterPro" id="IPR009100">
    <property type="entry name" value="AcylCoA_DH/oxidase_NM_dom_sf"/>
</dbReference>
<dbReference type="SUPFAM" id="SSF56645">
    <property type="entry name" value="Acyl-CoA dehydrogenase NM domain-like"/>
    <property type="match status" value="1"/>
</dbReference>
<keyword evidence="4 15" id="KW-0285">Flavoprotein</keyword>
<dbReference type="InterPro" id="IPR006089">
    <property type="entry name" value="Acyl-CoA_DH_CS"/>
</dbReference>
<evidence type="ECO:0008006" key="21">
    <source>
        <dbReference type="Google" id="ProtNLM"/>
    </source>
</evidence>
<dbReference type="PROSITE" id="PS00073">
    <property type="entry name" value="ACYL_COA_DH_2"/>
    <property type="match status" value="1"/>
</dbReference>
<dbReference type="InterPro" id="IPR013786">
    <property type="entry name" value="AcylCoA_DH/ox_N"/>
</dbReference>
<dbReference type="PROSITE" id="PS00072">
    <property type="entry name" value="ACYL_COA_DH_1"/>
    <property type="match status" value="1"/>
</dbReference>
<accession>A0AAV3A2P9</accession>
<evidence type="ECO:0000256" key="2">
    <source>
        <dbReference type="ARBA" id="ARBA00005198"/>
    </source>
</evidence>
<evidence type="ECO:0000256" key="9">
    <source>
        <dbReference type="ARBA" id="ARBA00047546"/>
    </source>
</evidence>
<evidence type="ECO:0000313" key="20">
    <source>
        <dbReference type="Proteomes" id="UP001181693"/>
    </source>
</evidence>
<dbReference type="PANTHER" id="PTHR48083">
    <property type="entry name" value="MEDIUM-CHAIN SPECIFIC ACYL-COA DEHYDROGENASE, MITOCHONDRIAL-RELATED"/>
    <property type="match status" value="1"/>
</dbReference>
<name>A0AAV3A2P9_PYXAD</name>
<dbReference type="AlphaFoldDB" id="A0AAV3A2P9"/>
<gene>
    <name evidence="19" type="ORF">GDO54_012799</name>
</gene>
<dbReference type="GO" id="GO:0003995">
    <property type="term" value="F:acyl-CoA dehydrogenase activity"/>
    <property type="evidence" value="ECO:0007669"/>
    <property type="project" value="InterPro"/>
</dbReference>
<proteinExistence type="inferred from homology"/>
<dbReference type="Gene3D" id="1.10.540.10">
    <property type="entry name" value="Acyl-CoA dehydrogenase/oxidase, N-terminal domain"/>
    <property type="match status" value="1"/>
</dbReference>
<organism evidence="19 20">
    <name type="scientific">Pyxicephalus adspersus</name>
    <name type="common">African bullfrog</name>
    <dbReference type="NCBI Taxonomy" id="30357"/>
    <lineage>
        <taxon>Eukaryota</taxon>
        <taxon>Metazoa</taxon>
        <taxon>Chordata</taxon>
        <taxon>Craniata</taxon>
        <taxon>Vertebrata</taxon>
        <taxon>Euteleostomi</taxon>
        <taxon>Amphibia</taxon>
        <taxon>Batrachia</taxon>
        <taxon>Anura</taxon>
        <taxon>Neobatrachia</taxon>
        <taxon>Ranoidea</taxon>
        <taxon>Pyxicephalidae</taxon>
        <taxon>Pyxicephalinae</taxon>
        <taxon>Pyxicephalus</taxon>
    </lineage>
</organism>
<dbReference type="PANTHER" id="PTHR48083:SF6">
    <property type="entry name" value="ACYL-COA DEHYDROGENASE 6"/>
    <property type="match status" value="1"/>
</dbReference>
<evidence type="ECO:0000256" key="14">
    <source>
        <dbReference type="ARBA" id="ARBA00049192"/>
    </source>
</evidence>
<evidence type="ECO:0000256" key="1">
    <source>
        <dbReference type="ARBA" id="ARBA00001974"/>
    </source>
</evidence>
<comment type="catalytic activity">
    <reaction evidence="14">
        <text>hexanoyl-CoA + oxidized [electron-transfer flavoprotein] + H(+) = (2E)-hexenoyl-CoA + reduced [electron-transfer flavoprotein]</text>
        <dbReference type="Rhea" id="RHEA:43464"/>
        <dbReference type="Rhea" id="RHEA-COMP:10685"/>
        <dbReference type="Rhea" id="RHEA-COMP:10686"/>
        <dbReference type="ChEBI" id="CHEBI:15378"/>
        <dbReference type="ChEBI" id="CHEBI:57692"/>
        <dbReference type="ChEBI" id="CHEBI:58307"/>
        <dbReference type="ChEBI" id="CHEBI:62077"/>
        <dbReference type="ChEBI" id="CHEBI:62620"/>
    </reaction>
    <physiologicalReaction direction="left-to-right" evidence="14">
        <dbReference type="Rhea" id="RHEA:43465"/>
    </physiologicalReaction>
</comment>
<evidence type="ECO:0000256" key="13">
    <source>
        <dbReference type="ARBA" id="ARBA00049038"/>
    </source>
</evidence>
<dbReference type="GO" id="GO:0050660">
    <property type="term" value="F:flavin adenine dinucleotide binding"/>
    <property type="evidence" value="ECO:0007669"/>
    <property type="project" value="InterPro"/>
</dbReference>
<keyword evidence="8 15" id="KW-0560">Oxidoreductase</keyword>
<dbReference type="InterPro" id="IPR009075">
    <property type="entry name" value="AcylCo_DH/oxidase_C"/>
</dbReference>
<evidence type="ECO:0000256" key="8">
    <source>
        <dbReference type="ARBA" id="ARBA00023002"/>
    </source>
</evidence>
<feature type="domain" description="Acyl-CoA dehydrogenase/oxidase C-terminal" evidence="16">
    <location>
        <begin position="169"/>
        <end position="315"/>
    </location>
</feature>
<dbReference type="FunFam" id="2.40.110.10:FF:000002">
    <property type="entry name" value="Acyl-CoA dehydrogenase fadE12"/>
    <property type="match status" value="1"/>
</dbReference>
<evidence type="ECO:0000256" key="7">
    <source>
        <dbReference type="ARBA" id="ARBA00022946"/>
    </source>
</evidence>
<dbReference type="Pfam" id="PF02770">
    <property type="entry name" value="Acyl-CoA_dh_M"/>
    <property type="match status" value="1"/>
</dbReference>
<feature type="domain" description="Acyl-CoA oxidase/dehydrogenase middle" evidence="17">
    <location>
        <begin position="62"/>
        <end position="157"/>
    </location>
</feature>
<comment type="caution">
    <text evidence="19">The sequence shown here is derived from an EMBL/GenBank/DDBJ whole genome shotgun (WGS) entry which is preliminary data.</text>
</comment>
<dbReference type="Gene3D" id="1.20.140.10">
    <property type="entry name" value="Butyryl-CoA Dehydrogenase, subunit A, domain 3"/>
    <property type="match status" value="1"/>
</dbReference>
<evidence type="ECO:0000256" key="6">
    <source>
        <dbReference type="ARBA" id="ARBA00022832"/>
    </source>
</evidence>
<dbReference type="EMBL" id="DYDO01000005">
    <property type="protein sequence ID" value="DBA25246.1"/>
    <property type="molecule type" value="Genomic_DNA"/>
</dbReference>